<dbReference type="SMART" id="SM00326">
    <property type="entry name" value="SH3"/>
    <property type="match status" value="1"/>
</dbReference>
<dbReference type="Pfam" id="PF14604">
    <property type="entry name" value="SH3_9"/>
    <property type="match status" value="1"/>
</dbReference>
<dbReference type="InterPro" id="IPR001452">
    <property type="entry name" value="SH3_domain"/>
</dbReference>
<name>A0A4U7KRZ2_9BASI</name>
<dbReference type="PROSITE" id="PS50002">
    <property type="entry name" value="SH3"/>
    <property type="match status" value="1"/>
</dbReference>
<feature type="region of interest" description="Disordered" evidence="3">
    <location>
        <begin position="285"/>
        <end position="320"/>
    </location>
</feature>
<keyword evidence="1 2" id="KW-0728">SH3 domain</keyword>
<dbReference type="EMBL" id="SRRM01000019">
    <property type="protein sequence ID" value="TKY85752.1"/>
    <property type="molecule type" value="Genomic_DNA"/>
</dbReference>
<dbReference type="AlphaFoldDB" id="A0A4U7KRZ2"/>
<keyword evidence="4" id="KW-0472">Membrane</keyword>
<dbReference type="GeneID" id="40728187"/>
<comment type="caution">
    <text evidence="7">The sequence shown here is derived from an EMBL/GenBank/DDBJ whole genome shotgun (WGS) entry which is preliminary data.</text>
</comment>
<dbReference type="InterPro" id="IPR036028">
    <property type="entry name" value="SH3-like_dom_sf"/>
</dbReference>
<keyword evidence="8" id="KW-1185">Reference proteome</keyword>
<keyword evidence="4" id="KW-0812">Transmembrane</keyword>
<feature type="compositionally biased region" description="Low complexity" evidence="3">
    <location>
        <begin position="285"/>
        <end position="304"/>
    </location>
</feature>
<evidence type="ECO:0000256" key="5">
    <source>
        <dbReference type="SAM" id="SignalP"/>
    </source>
</evidence>
<keyword evidence="5" id="KW-0732">Signal</keyword>
<feature type="region of interest" description="Disordered" evidence="3">
    <location>
        <begin position="431"/>
        <end position="457"/>
    </location>
</feature>
<dbReference type="SUPFAM" id="SSF50044">
    <property type="entry name" value="SH3-domain"/>
    <property type="match status" value="1"/>
</dbReference>
<proteinExistence type="predicted"/>
<dbReference type="CDD" id="cd00174">
    <property type="entry name" value="SH3"/>
    <property type="match status" value="1"/>
</dbReference>
<dbReference type="Proteomes" id="UP000306050">
    <property type="component" value="Chromosome SGRAM_6"/>
</dbReference>
<dbReference type="OrthoDB" id="5340910at2759"/>
<accession>A0A4U7KRZ2</accession>
<dbReference type="KEGG" id="sgra:EX895_005292"/>
<feature type="region of interest" description="Disordered" evidence="3">
    <location>
        <begin position="532"/>
        <end position="566"/>
    </location>
</feature>
<protein>
    <recommendedName>
        <fullName evidence="6">SH3 domain-containing protein</fullName>
    </recommendedName>
</protein>
<gene>
    <name evidence="7" type="ORF">EX895_005292</name>
</gene>
<feature type="domain" description="SH3" evidence="6">
    <location>
        <begin position="471"/>
        <end position="531"/>
    </location>
</feature>
<feature type="compositionally biased region" description="Polar residues" evidence="3">
    <location>
        <begin position="538"/>
        <end position="556"/>
    </location>
</feature>
<evidence type="ECO:0000256" key="1">
    <source>
        <dbReference type="ARBA" id="ARBA00022443"/>
    </source>
</evidence>
<feature type="chain" id="PRO_5020839892" description="SH3 domain-containing protein" evidence="5">
    <location>
        <begin position="27"/>
        <end position="566"/>
    </location>
</feature>
<evidence type="ECO:0000256" key="3">
    <source>
        <dbReference type="SAM" id="MobiDB-lite"/>
    </source>
</evidence>
<dbReference type="RefSeq" id="XP_029737737.1">
    <property type="nucleotide sequence ID" value="XM_029885885.1"/>
</dbReference>
<evidence type="ECO:0000256" key="4">
    <source>
        <dbReference type="SAM" id="Phobius"/>
    </source>
</evidence>
<evidence type="ECO:0000313" key="7">
    <source>
        <dbReference type="EMBL" id="TKY85752.1"/>
    </source>
</evidence>
<feature type="signal peptide" evidence="5">
    <location>
        <begin position="1"/>
        <end position="26"/>
    </location>
</feature>
<feature type="compositionally biased region" description="Basic and acidic residues" evidence="3">
    <location>
        <begin position="432"/>
        <end position="441"/>
    </location>
</feature>
<organism evidence="7 8">
    <name type="scientific">Sporisorium graminicola</name>
    <dbReference type="NCBI Taxonomy" id="280036"/>
    <lineage>
        <taxon>Eukaryota</taxon>
        <taxon>Fungi</taxon>
        <taxon>Dikarya</taxon>
        <taxon>Basidiomycota</taxon>
        <taxon>Ustilaginomycotina</taxon>
        <taxon>Ustilaginomycetes</taxon>
        <taxon>Ustilaginales</taxon>
        <taxon>Ustilaginaceae</taxon>
        <taxon>Sporisorium</taxon>
    </lineage>
</organism>
<evidence type="ECO:0000313" key="8">
    <source>
        <dbReference type="Proteomes" id="UP000306050"/>
    </source>
</evidence>
<keyword evidence="4" id="KW-1133">Transmembrane helix</keyword>
<reference evidence="7 8" key="1">
    <citation type="submission" date="2019-05" db="EMBL/GenBank/DDBJ databases">
        <title>Sporisorium graminicola CBS 10092 draft sequencing and annotation.</title>
        <authorList>
            <person name="Solano-Gonzalez S."/>
            <person name="Caddick M.X."/>
            <person name="Darby A."/>
        </authorList>
    </citation>
    <scope>NUCLEOTIDE SEQUENCE [LARGE SCALE GENOMIC DNA]</scope>
    <source>
        <strain evidence="7 8">CBS 10092</strain>
    </source>
</reference>
<evidence type="ECO:0000259" key="6">
    <source>
        <dbReference type="PROSITE" id="PS50002"/>
    </source>
</evidence>
<sequence>MRTSQAIKVAAIAAPAVLLAAATAQAASDSCISLQGSSMCPSFQTNFIKPSNLSSEFSFFNTVTDVTSFDSLFQHYLTSQNGYYSDKIQDGLGCNTTLAQNVTLQWQQTVFCSQFSQASYESGCTSETTPTLVCQETCNQFASSEEDVVDNTAYCRSTNELNTFQRSVRSDTLSNDYFTCTDYSSLATTNVNSCVTGIENEGSCGFGYSTDQLCAFCDPSGGVTPPPCCYESRTDLSQCSQWGHPLAATIRPTTTVATNVPGAAQSTAGTASGSAAANSATVTGAATGTASGSKSGAAASSTSSNKNGGVSGANMAPDGQQLVSSDDRVFSKGQLAGIIAGCCVGAALLGALIALLCLRRRGEKGDTEKNTVYGGAANESHVERPWMQSEEAMVKSPELGRPSTDAKFAGAAGVGALAGAGGAAAVGAAAGKGRDSVDERPNSAMSGETGTDGRGTTIPAVKDQYSSHDICPGETVVAIYPYNATLNDEITLQPDDVVTVQRLYDDGWALGRTESGGEGAFPLVCVTSTKGGTSGSGENLSGGMTSGNDGNVTSSADGAVTAEEGP</sequence>
<feature type="transmembrane region" description="Helical" evidence="4">
    <location>
        <begin position="335"/>
        <end position="358"/>
    </location>
</feature>
<dbReference type="Gene3D" id="2.30.30.40">
    <property type="entry name" value="SH3 Domains"/>
    <property type="match status" value="1"/>
</dbReference>
<evidence type="ECO:0000256" key="2">
    <source>
        <dbReference type="PROSITE-ProRule" id="PRU00192"/>
    </source>
</evidence>